<dbReference type="Proteomes" id="UP000031843">
    <property type="component" value="Chromosome secondary"/>
</dbReference>
<organism evidence="6 7">
    <name type="scientific">Cupriavidus basilensis</name>
    <dbReference type="NCBI Taxonomy" id="68895"/>
    <lineage>
        <taxon>Bacteria</taxon>
        <taxon>Pseudomonadati</taxon>
        <taxon>Pseudomonadota</taxon>
        <taxon>Betaproteobacteria</taxon>
        <taxon>Burkholderiales</taxon>
        <taxon>Burkholderiaceae</taxon>
        <taxon>Cupriavidus</taxon>
    </lineage>
</organism>
<dbReference type="SUPFAM" id="SSF53850">
    <property type="entry name" value="Periplasmic binding protein-like II"/>
    <property type="match status" value="1"/>
</dbReference>
<dbReference type="PANTHER" id="PTHR30085">
    <property type="entry name" value="AMINO ACID ABC TRANSPORTER PERMEASE"/>
    <property type="match status" value="1"/>
</dbReference>
<dbReference type="Gene3D" id="3.40.190.10">
    <property type="entry name" value="Periplasmic binding protein-like II"/>
    <property type="match status" value="2"/>
</dbReference>
<dbReference type="PANTHER" id="PTHR30085:SF2">
    <property type="entry name" value="GLUTAMATE_ASPARTATE IMPORT SOLUTE-BINDING PROTEIN"/>
    <property type="match status" value="1"/>
</dbReference>
<feature type="chain" id="PRO_5002173878" evidence="4">
    <location>
        <begin position="40"/>
        <end position="318"/>
    </location>
</feature>
<sequence>MRSNGVGVGGGRGSRGCRRIVMWAAVALCAALAAGAVSAQQAGELAGTLKKAKESGTLTIGYRESSLPFSYLDRLGKPVGYSIDICRAIVDAAAAEVGRELSIQWAPVTSDNRFDAVTSGKVDLECGSTTRNVERLKHVSFSPVIFVAGTKLMVPKGSPIRSFKDLKGKTVVATGGTTNVEALERLSARFGLQLNVIKARDHADAFQVLQRGGAHAYAGDDVLLYGFLRSSAAGGRFQIVGDFLSYDPYGIMFRKGDPQFAAVVDKAVREMAVSGELDRTYKQWFMNKLPTGERLGLPMSAQLDELIRAVPDQSDQPD</sequence>
<dbReference type="InterPro" id="IPR051455">
    <property type="entry name" value="Bact_solute-bind_prot3"/>
</dbReference>
<dbReference type="Pfam" id="PF00497">
    <property type="entry name" value="SBP_bac_3"/>
    <property type="match status" value="1"/>
</dbReference>
<feature type="domain" description="Solute-binding protein family 3/N-terminal" evidence="5">
    <location>
        <begin position="57"/>
        <end position="288"/>
    </location>
</feature>
<dbReference type="GO" id="GO:0005576">
    <property type="term" value="C:extracellular region"/>
    <property type="evidence" value="ECO:0007669"/>
    <property type="project" value="TreeGrafter"/>
</dbReference>
<dbReference type="SMART" id="SM00062">
    <property type="entry name" value="PBPb"/>
    <property type="match status" value="1"/>
</dbReference>
<name>A0A0C4YI79_9BURK</name>
<evidence type="ECO:0000256" key="4">
    <source>
        <dbReference type="SAM" id="SignalP"/>
    </source>
</evidence>
<reference evidence="6 7" key="1">
    <citation type="journal article" date="2015" name="Genome Announc.">
        <title>Complete Genome Sequence of Cupriavidus basilensis 4G11, Isolated from the Oak Ridge Field Research Center Site.</title>
        <authorList>
            <person name="Ray J."/>
            <person name="Waters R.J."/>
            <person name="Skerker J.M."/>
            <person name="Kuehl J.V."/>
            <person name="Price M.N."/>
            <person name="Huang J."/>
            <person name="Chakraborty R."/>
            <person name="Arkin A.P."/>
            <person name="Deutschbauer A."/>
        </authorList>
    </citation>
    <scope>NUCLEOTIDE SEQUENCE [LARGE SCALE GENOMIC DNA]</scope>
    <source>
        <strain evidence="6">4G11</strain>
    </source>
</reference>
<dbReference type="InterPro" id="IPR001638">
    <property type="entry name" value="Solute-binding_3/MltF_N"/>
</dbReference>
<keyword evidence="2" id="KW-0813">Transport</keyword>
<dbReference type="STRING" id="68895.RR42_s1079"/>
<dbReference type="AlphaFoldDB" id="A0A0C4YI79"/>
<accession>A0A0C4YI79</accession>
<dbReference type="GO" id="GO:0006865">
    <property type="term" value="P:amino acid transport"/>
    <property type="evidence" value="ECO:0007669"/>
    <property type="project" value="TreeGrafter"/>
</dbReference>
<evidence type="ECO:0000259" key="5">
    <source>
        <dbReference type="SMART" id="SM00062"/>
    </source>
</evidence>
<feature type="signal peptide" evidence="4">
    <location>
        <begin position="1"/>
        <end position="39"/>
    </location>
</feature>
<evidence type="ECO:0000256" key="1">
    <source>
        <dbReference type="ARBA" id="ARBA00010333"/>
    </source>
</evidence>
<gene>
    <name evidence="6" type="ORF">RR42_s1079</name>
</gene>
<evidence type="ECO:0000313" key="7">
    <source>
        <dbReference type="Proteomes" id="UP000031843"/>
    </source>
</evidence>
<proteinExistence type="inferred from homology"/>
<evidence type="ECO:0000256" key="3">
    <source>
        <dbReference type="ARBA" id="ARBA00022729"/>
    </source>
</evidence>
<comment type="similarity">
    <text evidence="1">Belongs to the bacterial solute-binding protein 3 family.</text>
</comment>
<dbReference type="CDD" id="cd13688">
    <property type="entry name" value="PBP2_GltI_DEBP"/>
    <property type="match status" value="1"/>
</dbReference>
<protein>
    <submittedName>
        <fullName evidence="6">Glutamate Aspartate periplasmic binding protein GltI</fullName>
    </submittedName>
</protein>
<evidence type="ECO:0000256" key="2">
    <source>
        <dbReference type="ARBA" id="ARBA00022448"/>
    </source>
</evidence>
<keyword evidence="7" id="KW-1185">Reference proteome</keyword>
<dbReference type="KEGG" id="cbw:RR42_s1079"/>
<dbReference type="EMBL" id="CP010537">
    <property type="protein sequence ID" value="AJG22668.1"/>
    <property type="molecule type" value="Genomic_DNA"/>
</dbReference>
<dbReference type="GO" id="GO:0030288">
    <property type="term" value="C:outer membrane-bounded periplasmic space"/>
    <property type="evidence" value="ECO:0007669"/>
    <property type="project" value="TreeGrafter"/>
</dbReference>
<keyword evidence="3 4" id="KW-0732">Signal</keyword>
<evidence type="ECO:0000313" key="6">
    <source>
        <dbReference type="EMBL" id="AJG22668.1"/>
    </source>
</evidence>